<keyword evidence="1" id="KW-0862">Zinc</keyword>
<keyword evidence="1" id="KW-0479">Metal-binding</keyword>
<comment type="caution">
    <text evidence="4">The sequence shown here is derived from an EMBL/GenBank/DDBJ whole genome shotgun (WGS) entry which is preliminary data.</text>
</comment>
<evidence type="ECO:0000313" key="5">
    <source>
        <dbReference type="Proteomes" id="UP001162031"/>
    </source>
</evidence>
<protein>
    <recommendedName>
        <fullName evidence="3">CCHC-type domain-containing protein</fullName>
    </recommendedName>
</protein>
<evidence type="ECO:0000256" key="1">
    <source>
        <dbReference type="PROSITE-ProRule" id="PRU00047"/>
    </source>
</evidence>
<keyword evidence="1" id="KW-0863">Zinc-finger</keyword>
<evidence type="ECO:0000313" key="4">
    <source>
        <dbReference type="EMBL" id="CAI5715809.1"/>
    </source>
</evidence>
<organism evidence="4 5">
    <name type="scientific">Hyaloperonospora brassicae</name>
    <name type="common">Brassica downy mildew</name>
    <name type="synonym">Peronospora brassicae</name>
    <dbReference type="NCBI Taxonomy" id="162125"/>
    <lineage>
        <taxon>Eukaryota</taxon>
        <taxon>Sar</taxon>
        <taxon>Stramenopiles</taxon>
        <taxon>Oomycota</taxon>
        <taxon>Peronosporomycetes</taxon>
        <taxon>Peronosporales</taxon>
        <taxon>Peronosporaceae</taxon>
        <taxon>Hyaloperonospora</taxon>
    </lineage>
</organism>
<gene>
    <name evidence="4" type="ORF">HBR001_LOCUS1507</name>
</gene>
<accession>A0AAV0TAH2</accession>
<feature type="region of interest" description="Disordered" evidence="2">
    <location>
        <begin position="1"/>
        <end position="58"/>
    </location>
</feature>
<name>A0AAV0TAH2_HYABA</name>
<dbReference type="GO" id="GO:0008270">
    <property type="term" value="F:zinc ion binding"/>
    <property type="evidence" value="ECO:0007669"/>
    <property type="project" value="UniProtKB-KW"/>
</dbReference>
<reference evidence="4" key="1">
    <citation type="submission" date="2022-12" db="EMBL/GenBank/DDBJ databases">
        <authorList>
            <person name="Webb A."/>
        </authorList>
    </citation>
    <scope>NUCLEOTIDE SEQUENCE</scope>
    <source>
        <strain evidence="4">Hp1</strain>
    </source>
</reference>
<feature type="domain" description="CCHC-type" evidence="3">
    <location>
        <begin position="146"/>
        <end position="161"/>
    </location>
</feature>
<proteinExistence type="predicted"/>
<dbReference type="EMBL" id="CANTFL010000146">
    <property type="protein sequence ID" value="CAI5715809.1"/>
    <property type="molecule type" value="Genomic_DNA"/>
</dbReference>
<dbReference type="PROSITE" id="PS50158">
    <property type="entry name" value="ZF_CCHC"/>
    <property type="match status" value="1"/>
</dbReference>
<dbReference type="GO" id="GO:0003676">
    <property type="term" value="F:nucleic acid binding"/>
    <property type="evidence" value="ECO:0007669"/>
    <property type="project" value="InterPro"/>
</dbReference>
<dbReference type="InterPro" id="IPR001878">
    <property type="entry name" value="Znf_CCHC"/>
</dbReference>
<keyword evidence="5" id="KW-1185">Reference proteome</keyword>
<dbReference type="Proteomes" id="UP001162031">
    <property type="component" value="Unassembled WGS sequence"/>
</dbReference>
<feature type="compositionally biased region" description="Basic and acidic residues" evidence="2">
    <location>
        <begin position="40"/>
        <end position="52"/>
    </location>
</feature>
<evidence type="ECO:0000259" key="3">
    <source>
        <dbReference type="PROSITE" id="PS50158"/>
    </source>
</evidence>
<evidence type="ECO:0000256" key="2">
    <source>
        <dbReference type="SAM" id="MobiDB-lite"/>
    </source>
</evidence>
<sequence length="163" mass="18308">MAKITSFMRVTKQPTAHGKKGNASSHQVRKQQVGGGTIADGEKTMKEEREATGLDEEESKAHVPTFIYQTVKYRSKHETYTVSEQMKTIIEHIERYYDVPEDLERNAKFGCHSGLTYEKRVARAYSMGQLTCKLVDEGEAAPEPICLTCAKVGHTYKSCPQGF</sequence>
<dbReference type="AlphaFoldDB" id="A0AAV0TAH2"/>